<dbReference type="Proteomes" id="UP000095009">
    <property type="component" value="Unassembled WGS sequence"/>
</dbReference>
<keyword evidence="3" id="KW-1185">Reference proteome</keyword>
<keyword evidence="1" id="KW-1133">Transmembrane helix</keyword>
<keyword evidence="1" id="KW-0472">Membrane</keyword>
<reference evidence="2 3" key="1">
    <citation type="journal article" date="2016" name="Proc. Natl. Acad. Sci. U.S.A.">
        <title>Comparative genomics of biotechnologically important yeasts.</title>
        <authorList>
            <person name="Riley R."/>
            <person name="Haridas S."/>
            <person name="Wolfe K.H."/>
            <person name="Lopes M.R."/>
            <person name="Hittinger C.T."/>
            <person name="Goeker M."/>
            <person name="Salamov A.A."/>
            <person name="Wisecaver J.H."/>
            <person name="Long T.M."/>
            <person name="Calvey C.H."/>
            <person name="Aerts A.L."/>
            <person name="Barry K.W."/>
            <person name="Choi C."/>
            <person name="Clum A."/>
            <person name="Coughlan A.Y."/>
            <person name="Deshpande S."/>
            <person name="Douglass A.P."/>
            <person name="Hanson S.J."/>
            <person name="Klenk H.-P."/>
            <person name="LaButti K.M."/>
            <person name="Lapidus A."/>
            <person name="Lindquist E.A."/>
            <person name="Lipzen A.M."/>
            <person name="Meier-Kolthoff J.P."/>
            <person name="Ohm R.A."/>
            <person name="Otillar R.P."/>
            <person name="Pangilinan J.L."/>
            <person name="Peng Y."/>
            <person name="Rokas A."/>
            <person name="Rosa C.A."/>
            <person name="Scheuner C."/>
            <person name="Sibirny A.A."/>
            <person name="Slot J.C."/>
            <person name="Stielow J.B."/>
            <person name="Sun H."/>
            <person name="Kurtzman C.P."/>
            <person name="Blackwell M."/>
            <person name="Grigoriev I.V."/>
            <person name="Jeffries T.W."/>
        </authorList>
    </citation>
    <scope>NUCLEOTIDE SEQUENCE [LARGE SCALE GENOMIC DNA]</scope>
    <source>
        <strain evidence="2 3">DSM 6958</strain>
    </source>
</reference>
<name>A0A1E3PT38_9ASCO</name>
<gene>
    <name evidence="2" type="ORF">NADFUDRAFT_45109</name>
</gene>
<feature type="transmembrane region" description="Helical" evidence="1">
    <location>
        <begin position="20"/>
        <end position="42"/>
    </location>
</feature>
<dbReference type="EMBL" id="KV454406">
    <property type="protein sequence ID" value="ODQ68596.1"/>
    <property type="molecule type" value="Genomic_DNA"/>
</dbReference>
<organism evidence="2 3">
    <name type="scientific">Nadsonia fulvescens var. elongata DSM 6958</name>
    <dbReference type="NCBI Taxonomy" id="857566"/>
    <lineage>
        <taxon>Eukaryota</taxon>
        <taxon>Fungi</taxon>
        <taxon>Dikarya</taxon>
        <taxon>Ascomycota</taxon>
        <taxon>Saccharomycotina</taxon>
        <taxon>Dipodascomycetes</taxon>
        <taxon>Dipodascales</taxon>
        <taxon>Dipodascales incertae sedis</taxon>
        <taxon>Nadsonia</taxon>
    </lineage>
</organism>
<sequence length="66" mass="7267">MSDFVKQGTGFIKNGTRGHLLIKAGIVVGSIIGAQLIATTLFKDDSRYLDQAWKDTMAEKKRLAQN</sequence>
<keyword evidence="1" id="KW-0812">Transmembrane</keyword>
<accession>A0A1E3PT38</accession>
<evidence type="ECO:0000313" key="2">
    <source>
        <dbReference type="EMBL" id="ODQ68596.1"/>
    </source>
</evidence>
<proteinExistence type="predicted"/>
<protein>
    <submittedName>
        <fullName evidence="2">Uncharacterized protein</fullName>
    </submittedName>
</protein>
<dbReference type="AlphaFoldDB" id="A0A1E3PT38"/>
<evidence type="ECO:0000256" key="1">
    <source>
        <dbReference type="SAM" id="Phobius"/>
    </source>
</evidence>
<evidence type="ECO:0000313" key="3">
    <source>
        <dbReference type="Proteomes" id="UP000095009"/>
    </source>
</evidence>